<dbReference type="PANTHER" id="PTHR30329:SF21">
    <property type="entry name" value="LIPOPROTEIN YIAD-RELATED"/>
    <property type="match status" value="1"/>
</dbReference>
<accession>A0A370DDL9</accession>
<name>A0A370DDL9_9GAMM</name>
<dbReference type="PANTHER" id="PTHR30329">
    <property type="entry name" value="STATOR ELEMENT OF FLAGELLAR MOTOR COMPLEX"/>
    <property type="match status" value="1"/>
</dbReference>
<dbReference type="EMBL" id="QFXC01000011">
    <property type="protein sequence ID" value="RDH83005.1"/>
    <property type="molecule type" value="Genomic_DNA"/>
</dbReference>
<keyword evidence="7" id="KW-1185">Reference proteome</keyword>
<evidence type="ECO:0000256" key="3">
    <source>
        <dbReference type="ARBA" id="ARBA00023237"/>
    </source>
</evidence>
<evidence type="ECO:0000256" key="2">
    <source>
        <dbReference type="ARBA" id="ARBA00023136"/>
    </source>
</evidence>
<comment type="subcellular location">
    <subcellularLocation>
        <location evidence="1">Cell outer membrane</location>
    </subcellularLocation>
</comment>
<dbReference type="SUPFAM" id="SSF103088">
    <property type="entry name" value="OmpA-like"/>
    <property type="match status" value="1"/>
</dbReference>
<dbReference type="PROSITE" id="PS51257">
    <property type="entry name" value="PROKAR_LIPOPROTEIN"/>
    <property type="match status" value="1"/>
</dbReference>
<evidence type="ECO:0000259" key="5">
    <source>
        <dbReference type="PROSITE" id="PS51123"/>
    </source>
</evidence>
<dbReference type="InterPro" id="IPR006665">
    <property type="entry name" value="OmpA-like"/>
</dbReference>
<dbReference type="GO" id="GO:0009279">
    <property type="term" value="C:cell outer membrane"/>
    <property type="evidence" value="ECO:0007669"/>
    <property type="project" value="UniProtKB-SubCell"/>
</dbReference>
<organism evidence="6 7">
    <name type="scientific">endosymbiont of Galathealinum brachiosum</name>
    <dbReference type="NCBI Taxonomy" id="2200906"/>
    <lineage>
        <taxon>Bacteria</taxon>
        <taxon>Pseudomonadati</taxon>
        <taxon>Pseudomonadota</taxon>
        <taxon>Gammaproteobacteria</taxon>
        <taxon>sulfur-oxidizing symbionts</taxon>
    </lineage>
</organism>
<dbReference type="InterPro" id="IPR050330">
    <property type="entry name" value="Bact_OuterMem_StrucFunc"/>
</dbReference>
<dbReference type="Gene3D" id="3.30.1330.60">
    <property type="entry name" value="OmpA-like domain"/>
    <property type="match status" value="1"/>
</dbReference>
<dbReference type="AlphaFoldDB" id="A0A370DDL9"/>
<evidence type="ECO:0000256" key="1">
    <source>
        <dbReference type="ARBA" id="ARBA00004442"/>
    </source>
</evidence>
<gene>
    <name evidence="6" type="ORF">DIZ80_12140</name>
</gene>
<keyword evidence="3" id="KW-0998">Cell outer membrane</keyword>
<dbReference type="Proteomes" id="UP000254266">
    <property type="component" value="Unassembled WGS sequence"/>
</dbReference>
<comment type="caution">
    <text evidence="6">The sequence shown here is derived from an EMBL/GenBank/DDBJ whole genome shotgun (WGS) entry which is preliminary data.</text>
</comment>
<dbReference type="InterPro" id="IPR006664">
    <property type="entry name" value="OMP_bac"/>
</dbReference>
<dbReference type="Pfam" id="PF00691">
    <property type="entry name" value="OmpA"/>
    <property type="match status" value="1"/>
</dbReference>
<sequence>MKISNKKIYPAVIALSVPLLILGGCAGDDRVKLTPDSTLAVNETFEQSDEIQIKQDEIDNLITELPAQEMNEVIETPEPVESAIELAIEEKSAIEVMTPKPEGGIISFAFDKSVIEAEYGELLWQHAQYLKENKNLVLNISGHTDSSGARIYNEKLSKDRADQVAKILMDFGVAEDRIKVIGNASDLPLAGAIHHREHRRVELDYQDQQMVSN</sequence>
<evidence type="ECO:0000313" key="6">
    <source>
        <dbReference type="EMBL" id="RDH83005.1"/>
    </source>
</evidence>
<protein>
    <recommendedName>
        <fullName evidence="5">OmpA-like domain-containing protein</fullName>
    </recommendedName>
</protein>
<proteinExistence type="predicted"/>
<dbReference type="PRINTS" id="PR01021">
    <property type="entry name" value="OMPADOMAIN"/>
</dbReference>
<dbReference type="PROSITE" id="PS51123">
    <property type="entry name" value="OMPA_2"/>
    <property type="match status" value="1"/>
</dbReference>
<evidence type="ECO:0000256" key="4">
    <source>
        <dbReference type="PROSITE-ProRule" id="PRU00473"/>
    </source>
</evidence>
<dbReference type="CDD" id="cd07185">
    <property type="entry name" value="OmpA_C-like"/>
    <property type="match status" value="1"/>
</dbReference>
<keyword evidence="2 4" id="KW-0472">Membrane</keyword>
<evidence type="ECO:0000313" key="7">
    <source>
        <dbReference type="Proteomes" id="UP000254266"/>
    </source>
</evidence>
<dbReference type="InterPro" id="IPR036737">
    <property type="entry name" value="OmpA-like_sf"/>
</dbReference>
<feature type="domain" description="OmpA-like" evidence="5">
    <location>
        <begin position="95"/>
        <end position="209"/>
    </location>
</feature>
<reference evidence="6 7" key="1">
    <citation type="journal article" date="2018" name="ISME J.">
        <title>Endosymbiont genomes yield clues of tubeworm success.</title>
        <authorList>
            <person name="Li Y."/>
            <person name="Liles M.R."/>
            <person name="Halanych K.M."/>
        </authorList>
    </citation>
    <scope>NUCLEOTIDE SEQUENCE [LARGE SCALE GENOMIC DNA]</scope>
    <source>
        <strain evidence="6">A1464</strain>
    </source>
</reference>